<keyword evidence="1" id="KW-0521">NADP</keyword>
<comment type="caution">
    <text evidence="3">The sequence shown here is derived from an EMBL/GenBank/DDBJ whole genome shotgun (WGS) entry which is preliminary data.</text>
</comment>
<dbReference type="Pfam" id="PF00107">
    <property type="entry name" value="ADH_zinc_N"/>
    <property type="match status" value="1"/>
</dbReference>
<gene>
    <name evidence="3" type="ORF">C7B45_09250</name>
</gene>
<dbReference type="GO" id="GO:0016491">
    <property type="term" value="F:oxidoreductase activity"/>
    <property type="evidence" value="ECO:0007669"/>
    <property type="project" value="InterPro"/>
</dbReference>
<dbReference type="PANTHER" id="PTHR44154:SF1">
    <property type="entry name" value="QUINONE OXIDOREDUCTASE"/>
    <property type="match status" value="1"/>
</dbReference>
<evidence type="ECO:0000313" key="3">
    <source>
        <dbReference type="EMBL" id="PSR21865.1"/>
    </source>
</evidence>
<dbReference type="InterPro" id="IPR020843">
    <property type="entry name" value="ER"/>
</dbReference>
<dbReference type="InterPro" id="IPR036291">
    <property type="entry name" value="NAD(P)-bd_dom_sf"/>
</dbReference>
<sequence length="341" mass="35733">MNAVVFDEFGDERVLVSREVPRPEPGAGEVLVKVTRVGVNRLDLMAREGQVGQIALPHISGSEVAGVVAAQGPGVSVAVGTRVVVAPYLFCGQCEPCRSGHENVCVKSDILGLHSAGGYAEYVLAPAQSLVPIPEGVSDSAAAAVTLSTITAWHMLVEQVRIKPGDVVLVWAAGSGVGSAAVQIAQLLGAEVIATAGSDSKVARAQEEFGACWGINYTCQDVVQEVRSITAKRGVDVVFEHLGANTMALSLKCLARNGTVVTCGTLTGTRAEVDLWSLFAKQLHLVGSYGGTRQDLARVLQLLARGELKPVIDCEMPLAEAGAAQMRMAQRAQFGKILLVP</sequence>
<feature type="domain" description="Enoyl reductase (ER)" evidence="2">
    <location>
        <begin position="10"/>
        <end position="339"/>
    </location>
</feature>
<dbReference type="InterPro" id="IPR013154">
    <property type="entry name" value="ADH-like_N"/>
</dbReference>
<dbReference type="PANTHER" id="PTHR44154">
    <property type="entry name" value="QUINONE OXIDOREDUCTASE"/>
    <property type="match status" value="1"/>
</dbReference>
<dbReference type="EMBL" id="PXYV01000026">
    <property type="protein sequence ID" value="PSR21865.1"/>
    <property type="molecule type" value="Genomic_DNA"/>
</dbReference>
<dbReference type="InterPro" id="IPR013149">
    <property type="entry name" value="ADH-like_C"/>
</dbReference>
<protein>
    <submittedName>
        <fullName evidence="3">NADPH:quinone reductase</fullName>
    </submittedName>
</protein>
<dbReference type="SUPFAM" id="SSF50129">
    <property type="entry name" value="GroES-like"/>
    <property type="match status" value="1"/>
</dbReference>
<evidence type="ECO:0000313" key="4">
    <source>
        <dbReference type="Proteomes" id="UP000241848"/>
    </source>
</evidence>
<dbReference type="Gene3D" id="3.90.180.10">
    <property type="entry name" value="Medium-chain alcohol dehydrogenases, catalytic domain"/>
    <property type="match status" value="1"/>
</dbReference>
<dbReference type="InterPro" id="IPR051603">
    <property type="entry name" value="Zinc-ADH_QOR/CCCR"/>
</dbReference>
<organism evidence="3 4">
    <name type="scientific">Sulfobacillus acidophilus</name>
    <dbReference type="NCBI Taxonomy" id="53633"/>
    <lineage>
        <taxon>Bacteria</taxon>
        <taxon>Bacillati</taxon>
        <taxon>Bacillota</taxon>
        <taxon>Clostridia</taxon>
        <taxon>Eubacteriales</taxon>
        <taxon>Clostridiales Family XVII. Incertae Sedis</taxon>
        <taxon>Sulfobacillus</taxon>
    </lineage>
</organism>
<name>A0A2T2WI14_9FIRM</name>
<reference evidence="3 4" key="1">
    <citation type="journal article" date="2014" name="BMC Genomics">
        <title>Comparison of environmental and isolate Sulfobacillus genomes reveals diverse carbon, sulfur, nitrogen, and hydrogen metabolisms.</title>
        <authorList>
            <person name="Justice N.B."/>
            <person name="Norman A."/>
            <person name="Brown C.T."/>
            <person name="Singh A."/>
            <person name="Thomas B.C."/>
            <person name="Banfield J.F."/>
        </authorList>
    </citation>
    <scope>NUCLEOTIDE SEQUENCE [LARGE SCALE GENOMIC DNA]</scope>
    <source>
        <strain evidence="3">AMDSBA3</strain>
    </source>
</reference>
<evidence type="ECO:0000259" key="2">
    <source>
        <dbReference type="SMART" id="SM00829"/>
    </source>
</evidence>
<dbReference type="AlphaFoldDB" id="A0A2T2WI14"/>
<accession>A0A2T2WI14</accession>
<proteinExistence type="predicted"/>
<dbReference type="Pfam" id="PF08240">
    <property type="entry name" value="ADH_N"/>
    <property type="match status" value="1"/>
</dbReference>
<dbReference type="SMART" id="SM00829">
    <property type="entry name" value="PKS_ER"/>
    <property type="match status" value="1"/>
</dbReference>
<dbReference type="InterPro" id="IPR011032">
    <property type="entry name" value="GroES-like_sf"/>
</dbReference>
<evidence type="ECO:0000256" key="1">
    <source>
        <dbReference type="ARBA" id="ARBA00022857"/>
    </source>
</evidence>
<dbReference type="SUPFAM" id="SSF51735">
    <property type="entry name" value="NAD(P)-binding Rossmann-fold domains"/>
    <property type="match status" value="1"/>
</dbReference>
<dbReference type="Proteomes" id="UP000241848">
    <property type="component" value="Unassembled WGS sequence"/>
</dbReference>